<sequence>MEPRFRRGGHGRGAHGQARSRQGEVDAAVHVAMGPPTVTCSVAVRCSALPLHSSLFTVTLLRILVHFSLAFLRWTPQT</sequence>
<protein>
    <submittedName>
        <fullName evidence="2">Uncharacterized protein</fullName>
    </submittedName>
</protein>
<feature type="compositionally biased region" description="Basic residues" evidence="1">
    <location>
        <begin position="1"/>
        <end position="13"/>
    </location>
</feature>
<dbReference type="EMBL" id="GBRH01178498">
    <property type="protein sequence ID" value="JAE19398.1"/>
    <property type="molecule type" value="Transcribed_RNA"/>
</dbReference>
<dbReference type="AlphaFoldDB" id="A0A0A9GFE6"/>
<organism evidence="2">
    <name type="scientific">Arundo donax</name>
    <name type="common">Giant reed</name>
    <name type="synonym">Donax arundinaceus</name>
    <dbReference type="NCBI Taxonomy" id="35708"/>
    <lineage>
        <taxon>Eukaryota</taxon>
        <taxon>Viridiplantae</taxon>
        <taxon>Streptophyta</taxon>
        <taxon>Embryophyta</taxon>
        <taxon>Tracheophyta</taxon>
        <taxon>Spermatophyta</taxon>
        <taxon>Magnoliopsida</taxon>
        <taxon>Liliopsida</taxon>
        <taxon>Poales</taxon>
        <taxon>Poaceae</taxon>
        <taxon>PACMAD clade</taxon>
        <taxon>Arundinoideae</taxon>
        <taxon>Arundineae</taxon>
        <taxon>Arundo</taxon>
    </lineage>
</organism>
<proteinExistence type="predicted"/>
<feature type="region of interest" description="Disordered" evidence="1">
    <location>
        <begin position="1"/>
        <end position="24"/>
    </location>
</feature>
<accession>A0A0A9GFE6</accession>
<reference evidence="2" key="2">
    <citation type="journal article" date="2015" name="Data Brief">
        <title>Shoot transcriptome of the giant reed, Arundo donax.</title>
        <authorList>
            <person name="Barrero R.A."/>
            <person name="Guerrero F.D."/>
            <person name="Moolhuijzen P."/>
            <person name="Goolsby J.A."/>
            <person name="Tidwell J."/>
            <person name="Bellgard S.E."/>
            <person name="Bellgard M.I."/>
        </authorList>
    </citation>
    <scope>NUCLEOTIDE SEQUENCE</scope>
    <source>
        <tissue evidence="2">Shoot tissue taken approximately 20 cm above the soil surface</tissue>
    </source>
</reference>
<evidence type="ECO:0000313" key="2">
    <source>
        <dbReference type="EMBL" id="JAE19398.1"/>
    </source>
</evidence>
<reference evidence="2" key="1">
    <citation type="submission" date="2014-09" db="EMBL/GenBank/DDBJ databases">
        <authorList>
            <person name="Magalhaes I.L.F."/>
            <person name="Oliveira U."/>
            <person name="Santos F.R."/>
            <person name="Vidigal T.H.D.A."/>
            <person name="Brescovit A.D."/>
            <person name="Santos A.J."/>
        </authorList>
    </citation>
    <scope>NUCLEOTIDE SEQUENCE</scope>
    <source>
        <tissue evidence="2">Shoot tissue taken approximately 20 cm above the soil surface</tissue>
    </source>
</reference>
<dbReference type="EMBL" id="GBRH01174788">
    <property type="protein sequence ID" value="JAE23108.1"/>
    <property type="molecule type" value="Transcribed_RNA"/>
</dbReference>
<name>A0A0A9GFE6_ARUDO</name>
<evidence type="ECO:0000256" key="1">
    <source>
        <dbReference type="SAM" id="MobiDB-lite"/>
    </source>
</evidence>